<dbReference type="GO" id="GO:0004124">
    <property type="term" value="F:cysteine synthase activity"/>
    <property type="evidence" value="ECO:0007669"/>
    <property type="project" value="TreeGrafter"/>
</dbReference>
<comment type="similarity">
    <text evidence="5">Belongs to the trans-sulfuration enzymes family. MetZ subfamily.</text>
</comment>
<dbReference type="PIRSF" id="PIRSF001434">
    <property type="entry name" value="CGS"/>
    <property type="match status" value="1"/>
</dbReference>
<dbReference type="InterPro" id="IPR015424">
    <property type="entry name" value="PyrdxlP-dep_Trfase"/>
</dbReference>
<feature type="modified residue" description="N6-(pyridoxal phosphate)lysine" evidence="7">
    <location>
        <position position="213"/>
    </location>
</feature>
<dbReference type="FunFam" id="3.90.1150.10:FF:000033">
    <property type="entry name" value="Cystathionine gamma-synthase"/>
    <property type="match status" value="1"/>
</dbReference>
<dbReference type="AlphaFoldDB" id="B8CZI5"/>
<dbReference type="Gene3D" id="3.90.1150.10">
    <property type="entry name" value="Aspartate Aminotransferase, domain 1"/>
    <property type="match status" value="1"/>
</dbReference>
<evidence type="ECO:0000256" key="4">
    <source>
        <dbReference type="ARBA" id="ARBA00022898"/>
    </source>
</evidence>
<evidence type="ECO:0000256" key="6">
    <source>
        <dbReference type="ARBA" id="ARBA00071157"/>
    </source>
</evidence>
<dbReference type="InterPro" id="IPR015421">
    <property type="entry name" value="PyrdxlP-dep_Trfase_major"/>
</dbReference>
<keyword evidence="4 7" id="KW-0663">Pyridoxal phosphate</keyword>
<dbReference type="GO" id="GO:0005737">
    <property type="term" value="C:cytoplasm"/>
    <property type="evidence" value="ECO:0007669"/>
    <property type="project" value="TreeGrafter"/>
</dbReference>
<dbReference type="FunFam" id="3.40.640.10:FF:000035">
    <property type="entry name" value="O-succinylhomoserine sulfhydrylase"/>
    <property type="match status" value="1"/>
</dbReference>
<dbReference type="InterPro" id="IPR015422">
    <property type="entry name" value="PyrdxlP-dep_Trfase_small"/>
</dbReference>
<evidence type="ECO:0000256" key="8">
    <source>
        <dbReference type="RuleBase" id="RU362118"/>
    </source>
</evidence>
<accession>B8CZI5</accession>
<dbReference type="eggNOG" id="COG2873">
    <property type="taxonomic scope" value="Bacteria"/>
</dbReference>
<protein>
    <recommendedName>
        <fullName evidence="6">O-succinylhomoserine sulfhydrylase</fullName>
    </recommendedName>
</protein>
<dbReference type="GO" id="GO:0019346">
    <property type="term" value="P:transsulfuration"/>
    <property type="evidence" value="ECO:0007669"/>
    <property type="project" value="InterPro"/>
</dbReference>
<dbReference type="PROSITE" id="PS00868">
    <property type="entry name" value="CYS_MET_METAB_PP"/>
    <property type="match status" value="1"/>
</dbReference>
<dbReference type="EMBL" id="CP001098">
    <property type="protein sequence ID" value="ACL70704.1"/>
    <property type="molecule type" value="Genomic_DNA"/>
</dbReference>
<dbReference type="STRING" id="373903.Hore_19570"/>
<proteinExistence type="inferred from homology"/>
<name>B8CZI5_HALOH</name>
<dbReference type="GO" id="GO:0003961">
    <property type="term" value="F:O-acetylhomoserine aminocarboxypropyltransferase activity"/>
    <property type="evidence" value="ECO:0007669"/>
    <property type="project" value="TreeGrafter"/>
</dbReference>
<dbReference type="Proteomes" id="UP000000719">
    <property type="component" value="Chromosome"/>
</dbReference>
<dbReference type="PANTHER" id="PTHR43797:SF2">
    <property type="entry name" value="HOMOCYSTEINE_CYSTEINE SYNTHASE"/>
    <property type="match status" value="1"/>
</dbReference>
<organism evidence="9 10">
    <name type="scientific">Halothermothrix orenii (strain H 168 / OCM 544 / DSM 9562)</name>
    <dbReference type="NCBI Taxonomy" id="373903"/>
    <lineage>
        <taxon>Bacteria</taxon>
        <taxon>Bacillati</taxon>
        <taxon>Bacillota</taxon>
        <taxon>Clostridia</taxon>
        <taxon>Halanaerobiales</taxon>
        <taxon>Halothermotrichaceae</taxon>
        <taxon>Halothermothrix</taxon>
    </lineage>
</organism>
<dbReference type="InterPro" id="IPR054542">
    <property type="entry name" value="Cys_met_metab_PP"/>
</dbReference>
<dbReference type="GO" id="GO:0071269">
    <property type="term" value="P:L-homocysteine biosynthetic process"/>
    <property type="evidence" value="ECO:0007669"/>
    <property type="project" value="TreeGrafter"/>
</dbReference>
<dbReference type="GO" id="GO:0006535">
    <property type="term" value="P:cysteine biosynthetic process from serine"/>
    <property type="evidence" value="ECO:0007669"/>
    <property type="project" value="TreeGrafter"/>
</dbReference>
<sequence>MNKKTKKQYGFNTLALHHGYDPVQEGSKSRAVPIYQTTSYMFDSAEHAAGLFAEEEEGYIYTRIGNPTTKVFEERMAVLEGGEAGLATSSGQSAITLTILTLVSQGEEVVSSSYIYGGTYHLLAESLPRYGVKTRFVKPDDINDWEQAITDKTRVFYLESPGNPRLNIVDIEAVSSLAHQYGITVVVDNTFNTPYLSQPLKLGADIVVHSTTKYIGGHGNSIGGVIVGTRDFIHKVRTELYRDTGPAISPFNAWLFIQGLETLSLRMEKHCSNAMEVARWLSGDERVEWVTYPGLPDHPRHELAKKQQRGFGGMICFGVKGGYSAARNLINRVELCSLLANIGDTRTLIIHPASTTHEQLSREEQEKAGVTPDLIRLSVGIEDVWDIIDDLDQALGG</sequence>
<evidence type="ECO:0000313" key="9">
    <source>
        <dbReference type="EMBL" id="ACL70704.1"/>
    </source>
</evidence>
<dbReference type="PANTHER" id="PTHR43797">
    <property type="entry name" value="HOMOCYSTEINE/CYSTEINE SYNTHASE"/>
    <property type="match status" value="1"/>
</dbReference>
<dbReference type="HOGENOM" id="CLU_018986_2_0_9"/>
<dbReference type="SUPFAM" id="SSF53383">
    <property type="entry name" value="PLP-dependent transferases"/>
    <property type="match status" value="1"/>
</dbReference>
<dbReference type="CDD" id="cd00614">
    <property type="entry name" value="CGS_like"/>
    <property type="match status" value="1"/>
</dbReference>
<dbReference type="Pfam" id="PF01053">
    <property type="entry name" value="Cys_Met_Meta_PP"/>
    <property type="match status" value="1"/>
</dbReference>
<dbReference type="InterPro" id="IPR000277">
    <property type="entry name" value="Cys/Met-Metab_PyrdxlP-dep_enz"/>
</dbReference>
<evidence type="ECO:0000256" key="2">
    <source>
        <dbReference type="ARBA" id="ARBA00011881"/>
    </source>
</evidence>
<comment type="cofactor">
    <cofactor evidence="1 8">
        <name>pyridoxal 5'-phosphate</name>
        <dbReference type="ChEBI" id="CHEBI:597326"/>
    </cofactor>
</comment>
<evidence type="ECO:0000256" key="7">
    <source>
        <dbReference type="PIRSR" id="PIRSR001434-2"/>
    </source>
</evidence>
<evidence type="ECO:0000313" key="10">
    <source>
        <dbReference type="Proteomes" id="UP000000719"/>
    </source>
</evidence>
<keyword evidence="10" id="KW-1185">Reference proteome</keyword>
<evidence type="ECO:0000256" key="5">
    <source>
        <dbReference type="ARBA" id="ARBA00060995"/>
    </source>
</evidence>
<reference evidence="9 10" key="1">
    <citation type="journal article" date="2009" name="PLoS ONE">
        <title>Genome analysis of the anaerobic thermohalophilic bacterium Halothermothrix orenii.</title>
        <authorList>
            <person name="Mavromatis K."/>
            <person name="Ivanova N."/>
            <person name="Anderson I."/>
            <person name="Lykidis A."/>
            <person name="Hooper S.D."/>
            <person name="Sun H."/>
            <person name="Kunin V."/>
            <person name="Lapidus A."/>
            <person name="Hugenholtz P."/>
            <person name="Patel B."/>
            <person name="Kyrpides N.C."/>
        </authorList>
    </citation>
    <scope>NUCLEOTIDE SEQUENCE [LARGE SCALE GENOMIC DNA]</scope>
    <source>
        <strain evidence="10">H 168 / OCM 544 / DSM 9562</strain>
    </source>
</reference>
<dbReference type="Gene3D" id="3.40.640.10">
    <property type="entry name" value="Type I PLP-dependent aspartate aminotransferase-like (Major domain)"/>
    <property type="match status" value="1"/>
</dbReference>
<dbReference type="KEGG" id="hor:Hore_19570"/>
<evidence type="ECO:0000256" key="3">
    <source>
        <dbReference type="ARBA" id="ARBA00022679"/>
    </source>
</evidence>
<dbReference type="OrthoDB" id="9780685at2"/>
<dbReference type="RefSeq" id="WP_015923673.1">
    <property type="nucleotide sequence ID" value="NC_011899.1"/>
</dbReference>
<evidence type="ECO:0000256" key="1">
    <source>
        <dbReference type="ARBA" id="ARBA00001933"/>
    </source>
</evidence>
<keyword evidence="3 9" id="KW-0808">Transferase</keyword>
<comment type="subunit">
    <text evidence="2">Homotetramer.</text>
</comment>
<dbReference type="GO" id="GO:0030170">
    <property type="term" value="F:pyridoxal phosphate binding"/>
    <property type="evidence" value="ECO:0007669"/>
    <property type="project" value="InterPro"/>
</dbReference>
<dbReference type="InterPro" id="IPR006235">
    <property type="entry name" value="OAc-hSer/O-AcSer_sulfhydrylase"/>
</dbReference>
<gene>
    <name evidence="9" type="ordered locus">Hore_19570</name>
</gene>